<evidence type="ECO:0000313" key="2">
    <source>
        <dbReference type="EMBL" id="CUC10440.1"/>
    </source>
</evidence>
<name>A0A0K6SA73_9ALVE</name>
<organism evidence="2">
    <name type="scientific">Chromera velia CCMP2878</name>
    <dbReference type="NCBI Taxonomy" id="1169474"/>
    <lineage>
        <taxon>Eukaryota</taxon>
        <taxon>Sar</taxon>
        <taxon>Alveolata</taxon>
        <taxon>Colpodellida</taxon>
        <taxon>Chromeraceae</taxon>
        <taxon>Chromera</taxon>
    </lineage>
</organism>
<feature type="region of interest" description="Disordered" evidence="1">
    <location>
        <begin position="1"/>
        <end position="23"/>
    </location>
</feature>
<sequence length="96" mass="11000">MYPDRSRGMEEDRDYEVKDRTGEGDGCGCRKDGWDYHAHLPRCKVIRRGPILRDAGMASMPLILRVRGRRKVEVRNTETTSGFPMIPISSMLKEST</sequence>
<accession>A0A0K6SA73</accession>
<evidence type="ECO:0000256" key="1">
    <source>
        <dbReference type="SAM" id="MobiDB-lite"/>
    </source>
</evidence>
<reference evidence="2" key="1">
    <citation type="submission" date="2014-11" db="EMBL/GenBank/DDBJ databases">
        <title>Molecular phylogeny of cliff fern family Woodsiaceae with morphological implications.</title>
        <authorList>
            <person name="Shao Y.-Z."/>
            <person name="Wei R."/>
            <person name="Zhang X.-C."/>
        </authorList>
    </citation>
    <scope>NUCLEOTIDE SEQUENCE</scope>
</reference>
<protein>
    <submittedName>
        <fullName evidence="2">Uncharacterized protein</fullName>
    </submittedName>
</protein>
<dbReference type="EMBL" id="CDMZ01003988">
    <property type="protein sequence ID" value="CUC10440.1"/>
    <property type="molecule type" value="Genomic_DNA"/>
</dbReference>
<dbReference type="AlphaFoldDB" id="A0A0K6SA73"/>
<proteinExistence type="predicted"/>
<gene>
    <name evidence="2" type="ORF">Cvel_8775.t1</name>
</gene>
<dbReference type="VEuPathDB" id="CryptoDB:Cvel_8775"/>